<comment type="caution">
    <text evidence="1">The sequence shown here is derived from an EMBL/GenBank/DDBJ whole genome shotgun (WGS) entry which is preliminary data.</text>
</comment>
<proteinExistence type="predicted"/>
<organism evidence="1 2">
    <name type="scientific">Citrus sinensis</name>
    <name type="common">Sweet orange</name>
    <name type="synonym">Citrus aurantium var. sinensis</name>
    <dbReference type="NCBI Taxonomy" id="2711"/>
    <lineage>
        <taxon>Eukaryota</taxon>
        <taxon>Viridiplantae</taxon>
        <taxon>Streptophyta</taxon>
        <taxon>Embryophyta</taxon>
        <taxon>Tracheophyta</taxon>
        <taxon>Spermatophyta</taxon>
        <taxon>Magnoliopsida</taxon>
        <taxon>eudicotyledons</taxon>
        <taxon>Gunneridae</taxon>
        <taxon>Pentapetalae</taxon>
        <taxon>rosids</taxon>
        <taxon>malvids</taxon>
        <taxon>Sapindales</taxon>
        <taxon>Rutaceae</taxon>
        <taxon>Aurantioideae</taxon>
        <taxon>Citrus</taxon>
    </lineage>
</organism>
<name>A0ACB8INH0_CITSI</name>
<keyword evidence="2" id="KW-1185">Reference proteome</keyword>
<sequence length="1209" mass="136648">MASTRVDLEKFNGDNDFYLWSLKMRAILIQQGLDSALDDGEDPMAKKEKAEGSSSLGADQRIINNKAHSTIILHLSDEVWREVSKERTAAGLWAKLEEMFLKKSLAKRLYMKRRLYTFSMKDGVAMKDRVDEFNKLILDLENVNIILKDEDRALILLSSLPESFEHFVDTLLYGRQTLSLKDVKDALESKDLKKRSDMKDQNNAEGLVAKGKPEKKHNKQTKNNSQKDKVEKKKKKRKCYFCQKEGHYIKDCFEKKKLEELQKKSNGKADVASEDKGDYDEADVLVAAERHPTGEWILDSGCSFHMCPNKSFFKTFESVNGGKVLLGNNLACKVAGIGTISLKLHDGVTRDLHQVRFVPELKRNLISLGMIDQSGCTIKAENGEIQVLDQGKIVMKEVRKNGLYILVGSSPVQGISASVTRDKTKLWRMRLAHISERGLKELSNQCLLGDDKVTSLKFCEKCVFGKATRLKFSLGRKETKQTLDYIHSDLWGPSQVPSLGGARYFVSFIDDYSRKAEAVTTAAYLINRSPSSALGFKTPQELWSGKPPNLSNLRIFGCPAYAHLKQGKLEPRAVKGYFLGYPEGIKGYKIWTLNGKPSRILISRDVTFDEEQMLQSKVETEIEAAETEEEERAGQMVKYSDSCKPPEQPSELETYQLARDRERRAIKMPKKYGIADLISYALTVANEVNGGEPLSYKEAVRCEDKLKWYAAMQDEIVSLKKNNTWILVDKLSNKKLVGSKWIFKLKAGTSENEPPRHKARLVAKGFTQREGVDFNEVFSPVVKYSSIRLLLALSAYHDLELEQMDVKTAFLHGSLDEEIFMAQPEGFIEKGLEDKVCLLKKSLYGLKQSPRQWYLKFDEFMLSHGYCRSRFDNCVYYKFLSNGGGIYLLLIWVQIKRDRESKVLYLSQEDYVKMVLTRFNMEDSKPVSTPLSAHFQLSKSLEPTTDDDFDYMREIPYSSAVGSIMYAMVCTRPDLAHGVGVISRFIGNPGKGHWNAVKWVLRYLKGSAVTAIMFGKISGASPEVAGFVDSDYAADKDRRRSITGFVFTVCGGAISWKSSLQSVVALSTTEAEYIALTEAVKEAIWLRGLVSKLGFKQEVVVVGCDSLSAIQLSKNPKYHERTKHIDVRMHFIRDEISKGVVNVVKVPSEVNPADMLTKPLPLVSEGRSINRLELRWRFVKPKLVIICYGHAEVAVVDVGSFVELNHVSF</sequence>
<dbReference type="EMBL" id="CM039177">
    <property type="protein sequence ID" value="KAH9697881.1"/>
    <property type="molecule type" value="Genomic_DNA"/>
</dbReference>
<evidence type="ECO:0000313" key="2">
    <source>
        <dbReference type="Proteomes" id="UP000829398"/>
    </source>
</evidence>
<evidence type="ECO:0000313" key="1">
    <source>
        <dbReference type="EMBL" id="KAH9697881.1"/>
    </source>
</evidence>
<dbReference type="Proteomes" id="UP000829398">
    <property type="component" value="Chromosome 8"/>
</dbReference>
<reference evidence="2" key="1">
    <citation type="journal article" date="2023" name="Hortic. Res.">
        <title>A chromosome-level phased genome enabling allele-level studies in sweet orange: a case study on citrus Huanglongbing tolerance.</title>
        <authorList>
            <person name="Wu B."/>
            <person name="Yu Q."/>
            <person name="Deng Z."/>
            <person name="Duan Y."/>
            <person name="Luo F."/>
            <person name="Gmitter F. Jr."/>
        </authorList>
    </citation>
    <scope>NUCLEOTIDE SEQUENCE [LARGE SCALE GENOMIC DNA]</scope>
    <source>
        <strain evidence="2">cv. Valencia</strain>
    </source>
</reference>
<protein>
    <submittedName>
        <fullName evidence="1">Uncharacterized protein</fullName>
    </submittedName>
</protein>
<accession>A0ACB8INH0</accession>
<gene>
    <name evidence="1" type="ORF">KPL71_023799</name>
</gene>